<gene>
    <name evidence="1" type="ORF">B7H17_25105</name>
    <name evidence="2" type="ORF">ID616_30410</name>
</gene>
<proteinExistence type="predicted"/>
<sequence>MLVTVRFSYIADVIPPRCRNPRPVRFDDGVEVVTLREIEALAAPVAIISTKADEPVPVRIEYRWFEGQLWTSCSVFACQRQAQTSGGTDFEYSSPGTELSLITDSATLSDHRLGIYVSSSVGQEAIGQYLQHWARGLIFIDGQLYRPAGEPRYVVMTFGLSNNHGGTSVLCTDYSNSNIKEDAYFSLYQLAQAQQYAGRIAAARGDTRSFRSDPGLSFQVLIPEAVQIDNRIDLQVAA</sequence>
<dbReference type="EMBL" id="NBWC01000049">
    <property type="protein sequence ID" value="ORL58809.1"/>
    <property type="molecule type" value="Genomic_DNA"/>
</dbReference>
<evidence type="ECO:0000313" key="1">
    <source>
        <dbReference type="EMBL" id="ORL58809.1"/>
    </source>
</evidence>
<evidence type="ECO:0000313" key="4">
    <source>
        <dbReference type="Proteomes" id="UP000516786"/>
    </source>
</evidence>
<dbReference type="OrthoDB" id="6926672at2"/>
<organism evidence="1 3">
    <name type="scientific">Pseudomonas putida</name>
    <name type="common">Arthrobacter siderocapsulatus</name>
    <dbReference type="NCBI Taxonomy" id="303"/>
    <lineage>
        <taxon>Bacteria</taxon>
        <taxon>Pseudomonadati</taxon>
        <taxon>Pseudomonadota</taxon>
        <taxon>Gammaproteobacteria</taxon>
        <taxon>Pseudomonadales</taxon>
        <taxon>Pseudomonadaceae</taxon>
        <taxon>Pseudomonas</taxon>
    </lineage>
</organism>
<evidence type="ECO:0000313" key="2">
    <source>
        <dbReference type="EMBL" id="QOD01537.1"/>
    </source>
</evidence>
<name>A0A1X0ZJA2_PSEPU</name>
<evidence type="ECO:0000313" key="3">
    <source>
        <dbReference type="Proteomes" id="UP000193675"/>
    </source>
</evidence>
<dbReference type="EMBL" id="CP061724">
    <property type="protein sequence ID" value="QOD01537.1"/>
    <property type="molecule type" value="Genomic_DNA"/>
</dbReference>
<geneLocation type="plasmid" evidence="2 4">
    <name>pZXPA-20-602k</name>
</geneLocation>
<dbReference type="Proteomes" id="UP000516786">
    <property type="component" value="Plasmid pZXPA-20-602k"/>
</dbReference>
<accession>A0A1X0ZJA2</accession>
<protein>
    <submittedName>
        <fullName evidence="1">Uncharacterized protein</fullName>
    </submittedName>
</protein>
<dbReference type="RefSeq" id="WP_084850997.1">
    <property type="nucleotide sequence ID" value="NZ_CP061724.1"/>
</dbReference>
<dbReference type="AlphaFoldDB" id="A0A1X0ZJA2"/>
<reference evidence="2 4" key="2">
    <citation type="submission" date="2020-09" db="EMBL/GenBank/DDBJ databases">
        <title>Co-existence of a novel multidrug-resistance efflux pump with carbapenem resistance gene blaVIM-2 in one megaplasmid in Pseudomonas putida.</title>
        <authorList>
            <person name="Peng K."/>
            <person name="Li R."/>
        </authorList>
    </citation>
    <scope>NUCLEOTIDE SEQUENCE [LARGE SCALE GENOMIC DNA]</scope>
    <source>
        <strain evidence="2 4">ZXPA-20</strain>
        <plasmid evidence="2 4">pZXPA-20-602k</plasmid>
    </source>
</reference>
<reference evidence="1 3" key="1">
    <citation type="submission" date="2017-04" db="EMBL/GenBank/DDBJ databases">
        <title>Presence of VIM-2 positive Pseudomonas species in chickens and their surrounding environment.</title>
        <authorList>
            <person name="Zhang R."/>
        </authorList>
    </citation>
    <scope>NUCLEOTIDE SEQUENCE [LARGE SCALE GENOMIC DNA]</scope>
    <source>
        <strain evidence="1 3">DZ-C18</strain>
    </source>
</reference>
<keyword evidence="2" id="KW-0614">Plasmid</keyword>
<dbReference type="Proteomes" id="UP000193675">
    <property type="component" value="Unassembled WGS sequence"/>
</dbReference>